<dbReference type="RefSeq" id="WP_123224440.1">
    <property type="nucleotide sequence ID" value="NZ_RJSF01000044.1"/>
</dbReference>
<evidence type="ECO:0000313" key="4">
    <source>
        <dbReference type="Proteomes" id="UP000279994"/>
    </source>
</evidence>
<accession>A0A3N0GJM9</accession>
<dbReference type="SUPFAM" id="SSF50998">
    <property type="entry name" value="Quinoprotein alcohol dehydrogenase-like"/>
    <property type="match status" value="1"/>
</dbReference>
<dbReference type="Pfam" id="PF13360">
    <property type="entry name" value="PQQ_2"/>
    <property type="match status" value="2"/>
</dbReference>
<feature type="transmembrane region" description="Helical" evidence="1">
    <location>
        <begin position="21"/>
        <end position="43"/>
    </location>
</feature>
<keyword evidence="1" id="KW-0472">Membrane</keyword>
<gene>
    <name evidence="3" type="ORF">EFL26_18930</name>
</gene>
<evidence type="ECO:0000256" key="1">
    <source>
        <dbReference type="SAM" id="Phobius"/>
    </source>
</evidence>
<dbReference type="InterPro" id="IPR002372">
    <property type="entry name" value="PQQ_rpt_dom"/>
</dbReference>
<dbReference type="InterPro" id="IPR015943">
    <property type="entry name" value="WD40/YVTN_repeat-like_dom_sf"/>
</dbReference>
<keyword evidence="1" id="KW-1133">Transmembrane helix</keyword>
<dbReference type="EMBL" id="RJSF01000044">
    <property type="protein sequence ID" value="RNM12677.1"/>
    <property type="molecule type" value="Genomic_DNA"/>
</dbReference>
<evidence type="ECO:0000313" key="3">
    <source>
        <dbReference type="EMBL" id="RNM12677.1"/>
    </source>
</evidence>
<dbReference type="InterPro" id="IPR011047">
    <property type="entry name" value="Quinoprotein_ADH-like_sf"/>
</dbReference>
<evidence type="ECO:0000259" key="2">
    <source>
        <dbReference type="Pfam" id="PF13360"/>
    </source>
</evidence>
<sequence>MSSRDGARAGRRRAGRPLALPAWWVAAFAAFLLVVVGVVVVVVRSRVGPCRDELVDHPRNPLLSPAQMKAQPDARLDTLSAAVGAMGPPFSDVVAGVGYDYDQWLHAYAVEGGVLAFTKNNAPVTLLDGSTLKPRWSLRPDSKRIAWDASGHRFLLLDLSAKDATAVSAYDVADGHRVWCASLDQHQASGDPVATTFLDGGDVVAALPDGDAKQGRVALTRLAGGTGKTVWSRACSTVARADYLGPLTADLVLAGGSEEFRLAEQTPDGKGGPVITALSVADGKPAWTWDADAGAVVHVVGVDDGRVVAVERGADGVRLFALSAEGKELWSTVPEDAAYEATLRGGVVVTKSASALHGYDDQTGKQLWKHDVPTDRTYFPYGFTLAQMPSLDDTHVLVPTTTDLVSLDVRDGTEQHFTLPVDGISTTYWPYQLLASPDLIGVVTNTGAVLAKRTGG</sequence>
<name>A0A3N0GJM9_9ACTN</name>
<protein>
    <recommendedName>
        <fullName evidence="2">Pyrrolo-quinoline quinone repeat domain-containing protein</fullName>
    </recommendedName>
</protein>
<dbReference type="Gene3D" id="2.130.10.10">
    <property type="entry name" value="YVTN repeat-like/Quinoprotein amine dehydrogenase"/>
    <property type="match status" value="2"/>
</dbReference>
<dbReference type="PANTHER" id="PTHR34512:SF30">
    <property type="entry name" value="OUTER MEMBRANE PROTEIN ASSEMBLY FACTOR BAMB"/>
    <property type="match status" value="1"/>
</dbReference>
<dbReference type="Proteomes" id="UP000279994">
    <property type="component" value="Unassembled WGS sequence"/>
</dbReference>
<dbReference type="AlphaFoldDB" id="A0A3N0GJM9"/>
<keyword evidence="1" id="KW-0812">Transmembrane</keyword>
<comment type="caution">
    <text evidence="3">The sequence shown here is derived from an EMBL/GenBank/DDBJ whole genome shotgun (WGS) entry which is preliminary data.</text>
</comment>
<feature type="domain" description="Pyrrolo-quinoline quinone repeat" evidence="2">
    <location>
        <begin position="274"/>
        <end position="414"/>
    </location>
</feature>
<dbReference type="PANTHER" id="PTHR34512">
    <property type="entry name" value="CELL SURFACE PROTEIN"/>
    <property type="match status" value="1"/>
</dbReference>
<keyword evidence="4" id="KW-1185">Reference proteome</keyword>
<dbReference type="OrthoDB" id="3819117at2"/>
<organism evidence="3 4">
    <name type="scientific">Nocardioides pocheonensis</name>
    <dbReference type="NCBI Taxonomy" id="661485"/>
    <lineage>
        <taxon>Bacteria</taxon>
        <taxon>Bacillati</taxon>
        <taxon>Actinomycetota</taxon>
        <taxon>Actinomycetes</taxon>
        <taxon>Propionibacteriales</taxon>
        <taxon>Nocardioidaceae</taxon>
        <taxon>Nocardioides</taxon>
    </lineage>
</organism>
<reference evidence="3 4" key="1">
    <citation type="submission" date="2018-11" db="EMBL/GenBank/DDBJ databases">
        <authorList>
            <person name="Li F."/>
        </authorList>
    </citation>
    <scope>NUCLEOTIDE SEQUENCE [LARGE SCALE GENOMIC DNA]</scope>
    <source>
        <strain evidence="3 4">Gsoil 818</strain>
    </source>
</reference>
<proteinExistence type="predicted"/>
<feature type="domain" description="Pyrrolo-quinoline quinone repeat" evidence="2">
    <location>
        <begin position="106"/>
        <end position="256"/>
    </location>
</feature>